<keyword evidence="3" id="KW-1185">Reference proteome</keyword>
<proteinExistence type="predicted"/>
<dbReference type="Proteomes" id="UP001203852">
    <property type="component" value="Unassembled WGS sequence"/>
</dbReference>
<feature type="region of interest" description="Disordered" evidence="1">
    <location>
        <begin position="566"/>
        <end position="608"/>
    </location>
</feature>
<accession>A0AAN6DMR3</accession>
<feature type="region of interest" description="Disordered" evidence="1">
    <location>
        <begin position="96"/>
        <end position="149"/>
    </location>
</feature>
<dbReference type="GO" id="GO:0003700">
    <property type="term" value="F:DNA-binding transcription factor activity"/>
    <property type="evidence" value="ECO:0007669"/>
    <property type="project" value="InterPro"/>
</dbReference>
<name>A0AAN6DMR3_9EURO</name>
<gene>
    <name evidence="2" type="ORF">EDD36DRAFT_422403</name>
</gene>
<dbReference type="CDD" id="cd14688">
    <property type="entry name" value="bZIP_YAP"/>
    <property type="match status" value="1"/>
</dbReference>
<organism evidence="2 3">
    <name type="scientific">Exophiala viscosa</name>
    <dbReference type="NCBI Taxonomy" id="2486360"/>
    <lineage>
        <taxon>Eukaryota</taxon>
        <taxon>Fungi</taxon>
        <taxon>Dikarya</taxon>
        <taxon>Ascomycota</taxon>
        <taxon>Pezizomycotina</taxon>
        <taxon>Eurotiomycetes</taxon>
        <taxon>Chaetothyriomycetidae</taxon>
        <taxon>Chaetothyriales</taxon>
        <taxon>Herpotrichiellaceae</taxon>
        <taxon>Exophiala</taxon>
    </lineage>
</organism>
<sequence>MSLTMQDYANKHYGERTYTSLQAILDDPHQLLTDANDALPRPPGGGLEDILSASRYPQALMQPYHDPEPEPPRRKRKASASNQLYGGLVFAQASIDSNQSSSAEQEHPPTKKERKMAKRASPDDANDQNESKKQRGRPRLDTHDETAAERRRTQIRLAQRAYRHRKETTISALKERVSNLHDTIDQMNKTFLTLHDNMVDAGILTSHYALGRQLQAATEDFVALSKIAASDSDDEDEKIADLTKDASAEPEPEPERRKRSAAKGAPASATVSSSRPTRKSARNTNRGPSFDQVWNDADADMEEVTQGIRHNTNNSPLFALSQAVYGADDTSNLHGLNDLMSFNASVPELLFPDDDDLPLITLRGTSDKQSLQALDKYQLERPLKPAYNNGSYTYSFQETTFARRLHRMCLERAFRNLTNPAMDPGYIQRVFRFTFTFSNRKRMLQRFQEMLKRKAGESLENWNVPFFRIGGAGTHFPRRDDEGNPIYPPNMVSAAKAFVGPQPHIEVETPRSEASINEMLENIGFGGEWYDSHDVEEYLKTKGIFLDGQSSFVEVDRSVLPLVKAGTHSRSRNRNSDATMTTASSTTRSPLESLAGVRTPNPPLLSDLADPYMSRDLGELFASTGTSTSMPLFKDADNPWAEFTGYGGVQNSPPEYMAGFNDLSGRRASPVMFDVEQFLENMVEDSACLGRAPGFRKETIDNALMMNVQEGF</sequence>
<dbReference type="PANTHER" id="PTHR40618:SF1">
    <property type="entry name" value="B-ZIP TRANSCRIPTION FACTOR (EUROFUNG)"/>
    <property type="match status" value="1"/>
</dbReference>
<feature type="compositionally biased region" description="Basic and acidic residues" evidence="1">
    <location>
        <begin position="129"/>
        <end position="149"/>
    </location>
</feature>
<evidence type="ECO:0000313" key="2">
    <source>
        <dbReference type="EMBL" id="KAI1609450.1"/>
    </source>
</evidence>
<dbReference type="EMBL" id="MU404360">
    <property type="protein sequence ID" value="KAI1609450.1"/>
    <property type="molecule type" value="Genomic_DNA"/>
</dbReference>
<dbReference type="Gene3D" id="1.20.5.170">
    <property type="match status" value="1"/>
</dbReference>
<evidence type="ECO:0008006" key="4">
    <source>
        <dbReference type="Google" id="ProtNLM"/>
    </source>
</evidence>
<reference evidence="2" key="1">
    <citation type="journal article" date="2022" name="bioRxiv">
        <title>Deciphering the potential niche of two novel black yeast fungi from a biological soil crust based on their genomes, phenotypes, and melanin regulation.</title>
        <authorList>
            <consortium name="DOE Joint Genome Institute"/>
            <person name="Carr E.C."/>
            <person name="Barton Q."/>
            <person name="Grambo S."/>
            <person name="Sullivan M."/>
            <person name="Renfro C.M."/>
            <person name="Kuo A."/>
            <person name="Pangilinan J."/>
            <person name="Lipzen A."/>
            <person name="Keymanesh K."/>
            <person name="Savage E."/>
            <person name="Barry K."/>
            <person name="Grigoriev I.V."/>
            <person name="Riekhof W.R."/>
            <person name="Harris S.S."/>
        </authorList>
    </citation>
    <scope>NUCLEOTIDE SEQUENCE</scope>
    <source>
        <strain evidence="2">JF 03-4F</strain>
    </source>
</reference>
<evidence type="ECO:0000313" key="3">
    <source>
        <dbReference type="Proteomes" id="UP001203852"/>
    </source>
</evidence>
<feature type="region of interest" description="Disordered" evidence="1">
    <location>
        <begin position="61"/>
        <end position="80"/>
    </location>
</feature>
<dbReference type="InterPro" id="IPR046347">
    <property type="entry name" value="bZIP_sf"/>
</dbReference>
<feature type="region of interest" description="Disordered" evidence="1">
    <location>
        <begin position="230"/>
        <end position="293"/>
    </location>
</feature>
<comment type="caution">
    <text evidence="2">The sequence shown here is derived from an EMBL/GenBank/DDBJ whole genome shotgun (WGS) entry which is preliminary data.</text>
</comment>
<dbReference type="AlphaFoldDB" id="A0AAN6DMR3"/>
<protein>
    <recommendedName>
        <fullName evidence="4">BZIP domain-containing protein</fullName>
    </recommendedName>
</protein>
<evidence type="ECO:0000256" key="1">
    <source>
        <dbReference type="SAM" id="MobiDB-lite"/>
    </source>
</evidence>
<feature type="compositionally biased region" description="Low complexity" evidence="1">
    <location>
        <begin position="578"/>
        <end position="587"/>
    </location>
</feature>
<dbReference type="SUPFAM" id="SSF57959">
    <property type="entry name" value="Leucine zipper domain"/>
    <property type="match status" value="1"/>
</dbReference>
<dbReference type="PANTHER" id="PTHR40618">
    <property type="entry name" value="B-ZIP TRANSCRIPTION FACTOR (EUROFUNG)-RELATED"/>
    <property type="match status" value="1"/>
</dbReference>